<dbReference type="InterPro" id="IPR018814">
    <property type="entry name" value="DUF5427"/>
</dbReference>
<evidence type="ECO:0008006" key="4">
    <source>
        <dbReference type="Google" id="ProtNLM"/>
    </source>
</evidence>
<gene>
    <name evidence="2" type="ORF">GSTUAT00002497001</name>
</gene>
<reference evidence="2" key="1">
    <citation type="submission" date="2015-10" db="EMBL/GenBank/DDBJ databases">
        <authorList>
            <person name="Regsiter A."/>
            <person name="william w."/>
        </authorList>
    </citation>
    <scope>NUCLEOTIDE SEQUENCE</scope>
    <source>
        <strain evidence="2">Montdore</strain>
    </source>
</reference>
<feature type="region of interest" description="Disordered" evidence="1">
    <location>
        <begin position="341"/>
        <end position="362"/>
    </location>
</feature>
<keyword evidence="3" id="KW-1185">Reference proteome</keyword>
<feature type="region of interest" description="Disordered" evidence="1">
    <location>
        <begin position="462"/>
        <end position="484"/>
    </location>
</feature>
<accession>A0A292Q3F0</accession>
<dbReference type="PANTHER" id="PTHR28265">
    <property type="entry name" value="MAINTENANCE OF TELOMERE CAPPING PROTEIN 1"/>
    <property type="match status" value="1"/>
</dbReference>
<dbReference type="EMBL" id="LN890973">
    <property type="protein sequence ID" value="CUS13398.1"/>
    <property type="molecule type" value="Genomic_DNA"/>
</dbReference>
<evidence type="ECO:0000313" key="2">
    <source>
        <dbReference type="EMBL" id="CUS13398.1"/>
    </source>
</evidence>
<feature type="compositionally biased region" description="Low complexity" evidence="1">
    <location>
        <begin position="118"/>
        <end position="129"/>
    </location>
</feature>
<organism evidence="2 3">
    <name type="scientific">Tuber aestivum</name>
    <name type="common">summer truffle</name>
    <dbReference type="NCBI Taxonomy" id="59557"/>
    <lineage>
        <taxon>Eukaryota</taxon>
        <taxon>Fungi</taxon>
        <taxon>Dikarya</taxon>
        <taxon>Ascomycota</taxon>
        <taxon>Pezizomycotina</taxon>
        <taxon>Pezizomycetes</taxon>
        <taxon>Pezizales</taxon>
        <taxon>Tuberaceae</taxon>
        <taxon>Tuber</taxon>
    </lineage>
</organism>
<proteinExistence type="predicted"/>
<sequence>MTQKPGADLDKLFEGIEDASTSRPPPSAQDEQDLLAGLESLAAGHKISSRPHTPRVSTPGARSRTPLGRNSGEGYSGYGIPPVRRDSGDVRRGGGDNTPGLREKGPVATSVNVVEPPTSASTAGTSHASSGGGGGWGWGSIWETAASTATAAVKTAEGVVKELQQSEEGKKWAQQVKENAGALRGLAGVSAGDVRSRALPTFTTLLHTLAPPISSHEQLRIHITHDLENYPFIDTVVYGVFDRVMQQVEGGDLLVVQRGGGSKPRSSLDGAFGGPWYKGMERRDLHATVGLQEGIKLASAAAESYAQEFLQTSDVSTDPASEDNPTRKSNIFLAIQPTIYSQQPSIPTPGGEKEPAGETTEEGEDRVIVFAIHLFDPVHGISYSTVSQALPAQWLEWLDAPPPADTAPGEWVVPEVIRHIMDIGGIDPREWIVEWVQEAVGLAVGVVAQRYVAKRMRIGDSGSHEGMKGKEVSSGGEEARAVAL</sequence>
<dbReference type="Pfam" id="PF10310">
    <property type="entry name" value="DUF5427"/>
    <property type="match status" value="1"/>
</dbReference>
<feature type="compositionally biased region" description="Basic and acidic residues" evidence="1">
    <location>
        <begin position="83"/>
        <end position="94"/>
    </location>
</feature>
<dbReference type="Proteomes" id="UP001412239">
    <property type="component" value="Unassembled WGS sequence"/>
</dbReference>
<protein>
    <recommendedName>
        <fullName evidence="4">Maintenance of telomere capping protein 1</fullName>
    </recommendedName>
</protein>
<dbReference type="AlphaFoldDB" id="A0A292Q3F0"/>
<evidence type="ECO:0000256" key="1">
    <source>
        <dbReference type="SAM" id="MobiDB-lite"/>
    </source>
</evidence>
<evidence type="ECO:0000313" key="3">
    <source>
        <dbReference type="Proteomes" id="UP001412239"/>
    </source>
</evidence>
<dbReference type="PANTHER" id="PTHR28265:SF1">
    <property type="entry name" value="MAINTENANCE OF TELOMERE CAPPING PROTEIN 1"/>
    <property type="match status" value="1"/>
</dbReference>
<feature type="region of interest" description="Disordered" evidence="1">
    <location>
        <begin position="1"/>
        <end position="137"/>
    </location>
</feature>
<name>A0A292Q3F0_9PEZI</name>